<protein>
    <submittedName>
        <fullName evidence="3">TolA-like protein</fullName>
    </submittedName>
    <submittedName>
        <fullName evidence="2">TolAlike protein</fullName>
    </submittedName>
</protein>
<sequence>MGDDFEKLKKLNQLIYKDQAIWFLNAFWAEHGSDAEGVWNYTNKMIELDEKNGTGGNEIDEFTAHRFLEQTEDTMTVRELRETLREIDIDTNKMVSLTEYLIFHYKIDWHKLVNAAQSDNTEEIDRAQALLADALQKLGHARGKADEARKLETIQRQAEADAKKALALLKAEELAYENRRIDLERRTNEGGIVSRNKAKNELQQLLGEDPLPLRRAKINQGAAVRANERATAVAGEARKVADEALGVAVKAFEEAEAYLVEIRNMGGSGEGVLWWIDREITEAKKYLPQSKGGGR</sequence>
<reference evidence="3" key="1">
    <citation type="submission" date="2017-11" db="EMBL/GenBank/DDBJ databases">
        <title>The sensing device of the deep-sea amphipod.</title>
        <authorList>
            <person name="Kobayashi H."/>
            <person name="Nagahama T."/>
            <person name="Arai W."/>
            <person name="Sasagawa Y."/>
            <person name="Umeda M."/>
            <person name="Hayashi T."/>
            <person name="Nikaido I."/>
            <person name="Watanabe H."/>
            <person name="Oguri K."/>
            <person name="Kitazato H."/>
            <person name="Fujioka K."/>
            <person name="Kido Y."/>
            <person name="Takami H."/>
        </authorList>
    </citation>
    <scope>NUCLEOTIDE SEQUENCE</scope>
    <source>
        <tissue evidence="3">Whole body</tissue>
    </source>
</reference>
<reference evidence="2" key="2">
    <citation type="journal article" date="2018" name="Biosci. Biotechnol. Biochem.">
        <title>Polysaccharide hydrolase of the hadal zone amphipods Hirondellea gigas.</title>
        <authorList>
            <person name="Kobayashi H."/>
            <person name="Nagahama T."/>
            <person name="Arai W."/>
            <person name="Sasagawa Y."/>
            <person name="Umeda M."/>
            <person name="Hayashi T."/>
            <person name="Nikaido I."/>
            <person name="Watanabe H."/>
            <person name="Oguri K."/>
            <person name="Kitazato H."/>
            <person name="Fujioka K."/>
            <person name="Kido Y."/>
            <person name="Takami H."/>
        </authorList>
    </citation>
    <scope>NUCLEOTIDE SEQUENCE</scope>
    <source>
        <tissue evidence="2">Whole body</tissue>
    </source>
</reference>
<dbReference type="PANTHER" id="PTHR37009">
    <property type="entry name" value="EF-HAND DOMAIN-CONTAINING PROTEIN"/>
    <property type="match status" value="1"/>
</dbReference>
<dbReference type="EMBL" id="IACT01007807">
    <property type="protein sequence ID" value="LAC26919.1"/>
    <property type="molecule type" value="mRNA"/>
</dbReference>
<dbReference type="GO" id="GO:0030863">
    <property type="term" value="C:cortical cytoskeleton"/>
    <property type="evidence" value="ECO:0007669"/>
    <property type="project" value="TreeGrafter"/>
</dbReference>
<dbReference type="PANTHER" id="PTHR37009:SF1">
    <property type="entry name" value="CALCIUM-REGULATED ACTIN-BUNDLING PROTEIN"/>
    <property type="match status" value="1"/>
</dbReference>
<dbReference type="InterPro" id="IPR040810">
    <property type="entry name" value="F_actin_bund_C"/>
</dbReference>
<evidence type="ECO:0000259" key="1">
    <source>
        <dbReference type="Pfam" id="PF18060"/>
    </source>
</evidence>
<dbReference type="GO" id="GO:0051764">
    <property type="term" value="P:actin crosslink formation"/>
    <property type="evidence" value="ECO:0007669"/>
    <property type="project" value="TreeGrafter"/>
</dbReference>
<dbReference type="InterPro" id="IPR018247">
    <property type="entry name" value="EF_Hand_1_Ca_BS"/>
</dbReference>
<evidence type="ECO:0000313" key="3">
    <source>
        <dbReference type="EMBL" id="LAC26919.1"/>
    </source>
</evidence>
<dbReference type="GO" id="GO:0030046">
    <property type="term" value="P:parallel actin filament bundle assembly"/>
    <property type="evidence" value="ECO:0007669"/>
    <property type="project" value="TreeGrafter"/>
</dbReference>
<dbReference type="EMBL" id="IACF01006969">
    <property type="protein sequence ID" value="LAB72552.1"/>
    <property type="molecule type" value="mRNA"/>
</dbReference>
<organism evidence="2">
    <name type="scientific">Hirondellea gigas</name>
    <dbReference type="NCBI Taxonomy" id="1518452"/>
    <lineage>
        <taxon>Eukaryota</taxon>
        <taxon>Metazoa</taxon>
        <taxon>Ecdysozoa</taxon>
        <taxon>Arthropoda</taxon>
        <taxon>Crustacea</taxon>
        <taxon>Multicrustacea</taxon>
        <taxon>Malacostraca</taxon>
        <taxon>Eumalacostraca</taxon>
        <taxon>Peracarida</taxon>
        <taxon>Amphipoda</taxon>
        <taxon>Amphilochidea</taxon>
        <taxon>Lysianassida</taxon>
        <taxon>Lysianassidira</taxon>
        <taxon>Lysianassoidea</taxon>
        <taxon>Lysianassidae</taxon>
        <taxon>Hirondellea</taxon>
    </lineage>
</organism>
<dbReference type="AlphaFoldDB" id="A0A2P2IEW5"/>
<feature type="domain" description="Calcium-regulated actin-bundling protein C-terminal" evidence="1">
    <location>
        <begin position="164"/>
        <end position="241"/>
    </location>
</feature>
<name>A0A2P2IEW5_9CRUS</name>
<evidence type="ECO:0000313" key="2">
    <source>
        <dbReference type="EMBL" id="LAB72552.1"/>
    </source>
</evidence>
<dbReference type="Pfam" id="PF18060">
    <property type="entry name" value="F_actin_bund_C"/>
    <property type="match status" value="1"/>
</dbReference>
<dbReference type="PROSITE" id="PS00018">
    <property type="entry name" value="EF_HAND_1"/>
    <property type="match status" value="1"/>
</dbReference>
<proteinExistence type="evidence at transcript level"/>
<dbReference type="GO" id="GO:0051015">
    <property type="term" value="F:actin filament binding"/>
    <property type="evidence" value="ECO:0007669"/>
    <property type="project" value="TreeGrafter"/>
</dbReference>
<accession>A0A2P2IEW5</accession>
<dbReference type="InterPro" id="IPR053356">
    <property type="entry name" value="Calcium-reg_actin-bundling"/>
</dbReference>